<dbReference type="Proteomes" id="UP001269144">
    <property type="component" value="Unassembled WGS sequence"/>
</dbReference>
<protein>
    <recommendedName>
        <fullName evidence="3">Sulfotransferase family protein</fullName>
    </recommendedName>
</protein>
<evidence type="ECO:0008006" key="3">
    <source>
        <dbReference type="Google" id="ProtNLM"/>
    </source>
</evidence>
<dbReference type="SUPFAM" id="SSF52540">
    <property type="entry name" value="P-loop containing nucleoside triphosphate hydrolases"/>
    <property type="match status" value="1"/>
</dbReference>
<accession>A0ABU2HSK3</accession>
<sequence>MKFVIHIGMGKTGTSAIQSVLAQHSAQLEQQGVKYFGRWLGDEAGKRNGRLGQKDFFKASDAEKALHAKEIFAQAKALHRSDKLKTFVLSNEAYWSRANDLKPFLDELKKHAEVEIVGYVRDPAGWLPSAYCQWGVVHKVYKDNLLDYPTMAETLMERYERVKDWLDHFRDDLTIRHYDAVESVVADFLANLGVELTVRRDRSYMRRSDAELLLRALVNDRQEGKTRGTEFDDMMQWKDALAGPSLPDVAGMTLDYSQTQNIIDAHVEDLKLYEQEFGIDLLARKAKEQAPIDMNDLRLGMVDVLTKLVISQGARIRELETKMAANSPMSARRAERLAARARRAAAADED</sequence>
<evidence type="ECO:0000313" key="2">
    <source>
        <dbReference type="Proteomes" id="UP001269144"/>
    </source>
</evidence>
<dbReference type="Gene3D" id="3.40.50.300">
    <property type="entry name" value="P-loop containing nucleotide triphosphate hydrolases"/>
    <property type="match status" value="1"/>
</dbReference>
<reference evidence="2" key="1">
    <citation type="submission" date="2023-07" db="EMBL/GenBank/DDBJ databases">
        <title>Paracoccus sp. MBLB3053 whole genome sequence.</title>
        <authorList>
            <person name="Hwang C.Y."/>
            <person name="Cho E.-S."/>
            <person name="Seo M.-J."/>
        </authorList>
    </citation>
    <scope>NUCLEOTIDE SEQUENCE [LARGE SCALE GENOMIC DNA]</scope>
    <source>
        <strain evidence="2">MBLB3053</strain>
    </source>
</reference>
<keyword evidence="2" id="KW-1185">Reference proteome</keyword>
<name>A0ABU2HSK3_9RHOB</name>
<dbReference type="RefSeq" id="WP_311160192.1">
    <property type="nucleotide sequence ID" value="NZ_JAVQLW010000001.1"/>
</dbReference>
<dbReference type="InterPro" id="IPR027417">
    <property type="entry name" value="P-loop_NTPase"/>
</dbReference>
<dbReference type="EMBL" id="JAVQLW010000001">
    <property type="protein sequence ID" value="MDS9468021.1"/>
    <property type="molecule type" value="Genomic_DNA"/>
</dbReference>
<evidence type="ECO:0000313" key="1">
    <source>
        <dbReference type="EMBL" id="MDS9468021.1"/>
    </source>
</evidence>
<proteinExistence type="predicted"/>
<comment type="caution">
    <text evidence="1">The sequence shown here is derived from an EMBL/GenBank/DDBJ whole genome shotgun (WGS) entry which is preliminary data.</text>
</comment>
<gene>
    <name evidence="1" type="ORF">RGQ15_10635</name>
</gene>
<organism evidence="1 2">
    <name type="scientific">Paracoccus aurantius</name>
    <dbReference type="NCBI Taxonomy" id="3073814"/>
    <lineage>
        <taxon>Bacteria</taxon>
        <taxon>Pseudomonadati</taxon>
        <taxon>Pseudomonadota</taxon>
        <taxon>Alphaproteobacteria</taxon>
        <taxon>Rhodobacterales</taxon>
        <taxon>Paracoccaceae</taxon>
        <taxon>Paracoccus</taxon>
    </lineage>
</organism>